<dbReference type="EMBL" id="MZGS01000016">
    <property type="protein sequence ID" value="PWB87879.1"/>
    <property type="molecule type" value="Genomic_DNA"/>
</dbReference>
<sequence>MKLKENNEDKSSVKTSNTLDYTIKPMSVKLTPKVEEMLNYIADQTQMSRSNIVRYSITELYRKLIAEKDNETK</sequence>
<dbReference type="Proteomes" id="UP000251717">
    <property type="component" value="Unassembled WGS sequence"/>
</dbReference>
<accession>A0A315XS31</accession>
<reference evidence="1 2" key="1">
    <citation type="submission" date="2017-03" db="EMBL/GenBank/DDBJ databases">
        <title>Genome sequence of Methanobrevibacter thaueri.</title>
        <authorList>
            <person name="Poehlein A."/>
            <person name="Seedorf H."/>
            <person name="Daniel R."/>
        </authorList>
    </citation>
    <scope>NUCLEOTIDE SEQUENCE [LARGE SCALE GENOMIC DNA]</scope>
    <source>
        <strain evidence="1 2">DSM 11995</strain>
    </source>
</reference>
<proteinExistence type="predicted"/>
<dbReference type="AlphaFoldDB" id="A0A315XS31"/>
<gene>
    <name evidence="1" type="ORF">MBBTH_04660</name>
</gene>
<comment type="caution">
    <text evidence="1">The sequence shown here is derived from an EMBL/GenBank/DDBJ whole genome shotgun (WGS) entry which is preliminary data.</text>
</comment>
<keyword evidence="2" id="KW-1185">Reference proteome</keyword>
<evidence type="ECO:0000313" key="1">
    <source>
        <dbReference type="EMBL" id="PWB87879.1"/>
    </source>
</evidence>
<dbReference type="RefSeq" id="WP_116591446.1">
    <property type="nucleotide sequence ID" value="NZ_MZGS01000016.1"/>
</dbReference>
<organism evidence="1 2">
    <name type="scientific">Methanobrevibacter thaueri</name>
    <dbReference type="NCBI Taxonomy" id="190975"/>
    <lineage>
        <taxon>Archaea</taxon>
        <taxon>Methanobacteriati</taxon>
        <taxon>Methanobacteriota</taxon>
        <taxon>Methanomada group</taxon>
        <taxon>Methanobacteria</taxon>
        <taxon>Methanobacteriales</taxon>
        <taxon>Methanobacteriaceae</taxon>
        <taxon>Methanobrevibacter</taxon>
    </lineage>
</organism>
<evidence type="ECO:0000313" key="2">
    <source>
        <dbReference type="Proteomes" id="UP000251717"/>
    </source>
</evidence>
<evidence type="ECO:0008006" key="3">
    <source>
        <dbReference type="Google" id="ProtNLM"/>
    </source>
</evidence>
<name>A0A315XS31_9EURY</name>
<protein>
    <recommendedName>
        <fullName evidence="3">Ribbon-helix-helix protein CopG domain-containing protein</fullName>
    </recommendedName>
</protein>